<reference evidence="2 4" key="1">
    <citation type="journal article" date="2012" name="Nature">
        <title>Algal genomes reveal evolutionary mosaicism and the fate of nucleomorphs.</title>
        <authorList>
            <consortium name="DOE Joint Genome Institute"/>
            <person name="Curtis B.A."/>
            <person name="Tanifuji G."/>
            <person name="Burki F."/>
            <person name="Gruber A."/>
            <person name="Irimia M."/>
            <person name="Maruyama S."/>
            <person name="Arias M.C."/>
            <person name="Ball S.G."/>
            <person name="Gile G.H."/>
            <person name="Hirakawa Y."/>
            <person name="Hopkins J.F."/>
            <person name="Kuo A."/>
            <person name="Rensing S.A."/>
            <person name="Schmutz J."/>
            <person name="Symeonidi A."/>
            <person name="Elias M."/>
            <person name="Eveleigh R.J."/>
            <person name="Herman E.K."/>
            <person name="Klute M.J."/>
            <person name="Nakayama T."/>
            <person name="Obornik M."/>
            <person name="Reyes-Prieto A."/>
            <person name="Armbrust E.V."/>
            <person name="Aves S.J."/>
            <person name="Beiko R.G."/>
            <person name="Coutinho P."/>
            <person name="Dacks J.B."/>
            <person name="Durnford D.G."/>
            <person name="Fast N.M."/>
            <person name="Green B.R."/>
            <person name="Grisdale C.J."/>
            <person name="Hempel F."/>
            <person name="Henrissat B."/>
            <person name="Hoppner M.P."/>
            <person name="Ishida K."/>
            <person name="Kim E."/>
            <person name="Koreny L."/>
            <person name="Kroth P.G."/>
            <person name="Liu Y."/>
            <person name="Malik S.B."/>
            <person name="Maier U.G."/>
            <person name="McRose D."/>
            <person name="Mock T."/>
            <person name="Neilson J.A."/>
            <person name="Onodera N.T."/>
            <person name="Poole A.M."/>
            <person name="Pritham E.J."/>
            <person name="Richards T.A."/>
            <person name="Rocap G."/>
            <person name="Roy S.W."/>
            <person name="Sarai C."/>
            <person name="Schaack S."/>
            <person name="Shirato S."/>
            <person name="Slamovits C.H."/>
            <person name="Spencer D.F."/>
            <person name="Suzuki S."/>
            <person name="Worden A.Z."/>
            <person name="Zauner S."/>
            <person name="Barry K."/>
            <person name="Bell C."/>
            <person name="Bharti A.K."/>
            <person name="Crow J.A."/>
            <person name="Grimwood J."/>
            <person name="Kramer R."/>
            <person name="Lindquist E."/>
            <person name="Lucas S."/>
            <person name="Salamov A."/>
            <person name="McFadden G.I."/>
            <person name="Lane C.E."/>
            <person name="Keeling P.J."/>
            <person name="Gray M.W."/>
            <person name="Grigoriev I.V."/>
            <person name="Archibald J.M."/>
        </authorList>
    </citation>
    <scope>NUCLEOTIDE SEQUENCE</scope>
    <source>
        <strain evidence="2 4">CCMP2712</strain>
    </source>
</reference>
<dbReference type="AlphaFoldDB" id="L1IMF1"/>
<protein>
    <submittedName>
        <fullName evidence="2 3">Uncharacterized protein</fullName>
    </submittedName>
</protein>
<evidence type="ECO:0000313" key="2">
    <source>
        <dbReference type="EMBL" id="EKX37458.1"/>
    </source>
</evidence>
<dbReference type="KEGG" id="gtt:GUITHDRAFT_145015"/>
<organism evidence="2">
    <name type="scientific">Guillardia theta (strain CCMP2712)</name>
    <name type="common">Cryptophyte</name>
    <dbReference type="NCBI Taxonomy" id="905079"/>
    <lineage>
        <taxon>Eukaryota</taxon>
        <taxon>Cryptophyceae</taxon>
        <taxon>Pyrenomonadales</taxon>
        <taxon>Geminigeraceae</taxon>
        <taxon>Guillardia</taxon>
    </lineage>
</organism>
<dbReference type="EnsemblProtists" id="EKX37458">
    <property type="protein sequence ID" value="EKX37458"/>
    <property type="gene ID" value="GUITHDRAFT_145015"/>
</dbReference>
<dbReference type="GeneID" id="17294175"/>
<dbReference type="HOGENOM" id="CLU_830161_0_0_1"/>
<reference evidence="3" key="3">
    <citation type="submission" date="2015-06" db="UniProtKB">
        <authorList>
            <consortium name="EnsemblProtists"/>
        </authorList>
    </citation>
    <scope>IDENTIFICATION</scope>
</reference>
<dbReference type="RefSeq" id="XP_005824438.1">
    <property type="nucleotide sequence ID" value="XM_005824381.1"/>
</dbReference>
<dbReference type="EMBL" id="JH993059">
    <property type="protein sequence ID" value="EKX37458.1"/>
    <property type="molecule type" value="Genomic_DNA"/>
</dbReference>
<dbReference type="Proteomes" id="UP000011087">
    <property type="component" value="Unassembled WGS sequence"/>
</dbReference>
<accession>L1IMF1</accession>
<keyword evidence="4" id="KW-1185">Reference proteome</keyword>
<reference evidence="4" key="2">
    <citation type="submission" date="2012-11" db="EMBL/GenBank/DDBJ databases">
        <authorList>
            <person name="Kuo A."/>
            <person name="Curtis B.A."/>
            <person name="Tanifuji G."/>
            <person name="Burki F."/>
            <person name="Gruber A."/>
            <person name="Irimia M."/>
            <person name="Maruyama S."/>
            <person name="Arias M.C."/>
            <person name="Ball S.G."/>
            <person name="Gile G.H."/>
            <person name="Hirakawa Y."/>
            <person name="Hopkins J.F."/>
            <person name="Rensing S.A."/>
            <person name="Schmutz J."/>
            <person name="Symeonidi A."/>
            <person name="Elias M."/>
            <person name="Eveleigh R.J."/>
            <person name="Herman E.K."/>
            <person name="Klute M.J."/>
            <person name="Nakayama T."/>
            <person name="Obornik M."/>
            <person name="Reyes-Prieto A."/>
            <person name="Armbrust E.V."/>
            <person name="Aves S.J."/>
            <person name="Beiko R.G."/>
            <person name="Coutinho P."/>
            <person name="Dacks J.B."/>
            <person name="Durnford D.G."/>
            <person name="Fast N.M."/>
            <person name="Green B.R."/>
            <person name="Grisdale C."/>
            <person name="Hempe F."/>
            <person name="Henrissat B."/>
            <person name="Hoppner M.P."/>
            <person name="Ishida K.-I."/>
            <person name="Kim E."/>
            <person name="Koreny L."/>
            <person name="Kroth P.G."/>
            <person name="Liu Y."/>
            <person name="Malik S.-B."/>
            <person name="Maier U.G."/>
            <person name="McRose D."/>
            <person name="Mock T."/>
            <person name="Neilson J.A."/>
            <person name="Onodera N.T."/>
            <person name="Poole A.M."/>
            <person name="Pritham E.J."/>
            <person name="Richards T.A."/>
            <person name="Rocap G."/>
            <person name="Roy S.W."/>
            <person name="Sarai C."/>
            <person name="Schaack S."/>
            <person name="Shirato S."/>
            <person name="Slamovits C.H."/>
            <person name="Spencer D.F."/>
            <person name="Suzuki S."/>
            <person name="Worden A.Z."/>
            <person name="Zauner S."/>
            <person name="Barry K."/>
            <person name="Bell C."/>
            <person name="Bharti A.K."/>
            <person name="Crow J.A."/>
            <person name="Grimwood J."/>
            <person name="Kramer R."/>
            <person name="Lindquist E."/>
            <person name="Lucas S."/>
            <person name="Salamov A."/>
            <person name="McFadden G.I."/>
            <person name="Lane C.E."/>
            <person name="Keeling P.J."/>
            <person name="Gray M.W."/>
            <person name="Grigoriev I.V."/>
            <person name="Archibald J.M."/>
        </authorList>
    </citation>
    <scope>NUCLEOTIDE SEQUENCE</scope>
    <source>
        <strain evidence="4">CCMP2712</strain>
    </source>
</reference>
<evidence type="ECO:0000313" key="4">
    <source>
        <dbReference type="Proteomes" id="UP000011087"/>
    </source>
</evidence>
<feature type="region of interest" description="Disordered" evidence="1">
    <location>
        <begin position="199"/>
        <end position="239"/>
    </location>
</feature>
<sequence length="335" mass="38798">MNEVEQHIGQRCIKVQDDVNFQLCLIILDIHPNALKIIRSLDEVKELIHSRKRQQLMICNFEISWDSLPAVEEDRVHYDSIKSSSEYLQRMISDAATKLNGFLNVENSKFSEWYRRHFNESAEKVEIEMRNFYKNKYRLQRSMRCLVRKYALSRSNLETNQTSLLSGADKLSAAKNVLEEQQGEQSMFKDRCAIKRSAEKSKSQQIPSAGAKACAVGQQGEAERRGRGPPPSGRRASKLDAREFATFEETQRLFLQVLKLSEESGVSIRNKRQFYSKNYKDKFFSFLRDKLGKKASQAQQLLGPTDCSTRLPGDPCKEWPKHWSYKWRPCQSSVP</sequence>
<evidence type="ECO:0000313" key="3">
    <source>
        <dbReference type="EnsemblProtists" id="EKX37458"/>
    </source>
</evidence>
<proteinExistence type="predicted"/>
<name>L1IMF1_GUITC</name>
<gene>
    <name evidence="2" type="ORF">GUITHDRAFT_145015</name>
</gene>
<evidence type="ECO:0000256" key="1">
    <source>
        <dbReference type="SAM" id="MobiDB-lite"/>
    </source>
</evidence>
<dbReference type="PaxDb" id="55529-EKX37458"/>